<dbReference type="Pfam" id="PF09056">
    <property type="entry name" value="Phospholip_A2_3"/>
    <property type="match status" value="1"/>
</dbReference>
<dbReference type="FunFam" id="1.20.1250.20:FF:001331">
    <property type="entry name" value="Uncharacterized protein"/>
    <property type="match status" value="1"/>
</dbReference>
<evidence type="ECO:0000259" key="9">
    <source>
        <dbReference type="PROSITE" id="PS50850"/>
    </source>
</evidence>
<feature type="compositionally biased region" description="Acidic residues" evidence="6">
    <location>
        <begin position="384"/>
        <end position="395"/>
    </location>
</feature>
<sequence>MRCPILATVLGLASLAVSAPAALVSRQASLEQVTDSYVFDISIDEFITNRNAKNPPELDWSSNGCTASPDNPFGFDFINSCYRHDFGYRNFKAQDRFEANKARIDDNFKTDMFNQCANESAKAPGSSASVNTTMSPEEAEELHAVDARLHKSTLRKLDCLLLPFLALLFLFNALDKSNIGNAESAHFTADVGLDKGALNTAVALFFAFFVTLQPVGAALGRRYGMVLWVPSCMILWGVCTALHAWVRHRWQLYTLRILIGCLEAGFYPVTVTYLSLFYTRFEFGRRLSFFYGQAAVGGALGGLISYLVFSHFGNDEGGSDKDWRPWQVLFLLEGILTIVVAFIGYFWLPHSIETAWFLTPEERQYASARVVRDRDIQNAPAAAQEDEHETEDTYDEESRGLLDSSKHSTSTITPTRQLVDDRGLSPHDILSAVFNTKIWHILACNVLSAIPVYAFSVFLPLVLAPLTEDANPALINLLTAPPHICGAIVLYFAASYSDKHRIRLKPIMLGLLIMVAGLVLVVLLPSSWAVPRYVALNILLSGTYIASPLTVAWISGNTPSPGKRALLLGINGWGNLAGVISAILFRPKYAAGGYIVPFWWTLASVALAAFGYVFFYRRLKVENETRQGVLLNDMANVTIPDDPQYHSWKPEPLSRGTFSILSSSLLTMILCVWTAVHLNIPEHNKAIAQMWRKLGWMLIALFAPEWVTRTTLWPSERVPTEVRSSGPLFTSTLTQQE</sequence>
<feature type="chain" id="PRO_5034485771" evidence="8">
    <location>
        <begin position="22"/>
        <end position="737"/>
    </location>
</feature>
<name>A0A8H7EAC2_9PLEO</name>
<dbReference type="PANTHER" id="PTHR43791:SF21">
    <property type="entry name" value="MAJOR FACILITATOR SUPERFAMILY (MFS) PROFILE DOMAIN-CONTAINING PROTEIN"/>
    <property type="match status" value="1"/>
</dbReference>
<dbReference type="PANTHER" id="PTHR43791">
    <property type="entry name" value="PERMEASE-RELATED"/>
    <property type="match status" value="1"/>
</dbReference>
<dbReference type="InterPro" id="IPR020846">
    <property type="entry name" value="MFS_dom"/>
</dbReference>
<feature type="transmembrane region" description="Helical" evidence="7">
    <location>
        <begin position="566"/>
        <end position="585"/>
    </location>
</feature>
<feature type="transmembrane region" description="Helical" evidence="7">
    <location>
        <begin position="257"/>
        <end position="277"/>
    </location>
</feature>
<keyword evidence="8" id="KW-0732">Signal</keyword>
<evidence type="ECO:0000256" key="1">
    <source>
        <dbReference type="ARBA" id="ARBA00004141"/>
    </source>
</evidence>
<protein>
    <submittedName>
        <fullName evidence="10">Mfs general substrate transporter</fullName>
    </submittedName>
</protein>
<feature type="transmembrane region" description="Helical" evidence="7">
    <location>
        <begin position="438"/>
        <end position="461"/>
    </location>
</feature>
<evidence type="ECO:0000256" key="8">
    <source>
        <dbReference type="SAM" id="SignalP"/>
    </source>
</evidence>
<evidence type="ECO:0000256" key="7">
    <source>
        <dbReference type="SAM" id="Phobius"/>
    </source>
</evidence>
<feature type="region of interest" description="Disordered" evidence="6">
    <location>
        <begin position="378"/>
        <end position="413"/>
    </location>
</feature>
<evidence type="ECO:0000256" key="5">
    <source>
        <dbReference type="ARBA" id="ARBA00023136"/>
    </source>
</evidence>
<reference evidence="10" key="1">
    <citation type="submission" date="2020-01" db="EMBL/GenBank/DDBJ databases">
        <authorList>
            <person name="Feng Z.H.Z."/>
        </authorList>
    </citation>
    <scope>NUCLEOTIDE SEQUENCE</scope>
    <source>
        <strain evidence="10">CBS107.38</strain>
    </source>
</reference>
<dbReference type="AlphaFoldDB" id="A0A8H7EAC2"/>
<comment type="subcellular location">
    <subcellularLocation>
        <location evidence="1">Membrane</location>
        <topology evidence="1">Multi-pass membrane protein</topology>
    </subcellularLocation>
</comment>
<evidence type="ECO:0000256" key="2">
    <source>
        <dbReference type="ARBA" id="ARBA00022448"/>
    </source>
</evidence>
<feature type="transmembrane region" description="Helical" evidence="7">
    <location>
        <begin position="506"/>
        <end position="528"/>
    </location>
</feature>
<dbReference type="Gene3D" id="1.20.90.10">
    <property type="entry name" value="Phospholipase A2 domain"/>
    <property type="match status" value="1"/>
</dbReference>
<feature type="domain" description="Major facilitator superfamily (MFS) profile" evidence="9">
    <location>
        <begin position="161"/>
        <end position="620"/>
    </location>
</feature>
<evidence type="ECO:0000313" key="10">
    <source>
        <dbReference type="EMBL" id="KAF7672402.1"/>
    </source>
</evidence>
<feature type="transmembrane region" description="Helical" evidence="7">
    <location>
        <begin position="226"/>
        <end position="245"/>
    </location>
</feature>
<comment type="caution">
    <text evidence="10">The sequence shown here is derived from an EMBL/GenBank/DDBJ whole genome shotgun (WGS) entry which is preliminary data.</text>
</comment>
<dbReference type="GeneID" id="62207658"/>
<organism evidence="10 11">
    <name type="scientific">Alternaria burnsii</name>
    <dbReference type="NCBI Taxonomy" id="1187904"/>
    <lineage>
        <taxon>Eukaryota</taxon>
        <taxon>Fungi</taxon>
        <taxon>Dikarya</taxon>
        <taxon>Ascomycota</taxon>
        <taxon>Pezizomycotina</taxon>
        <taxon>Dothideomycetes</taxon>
        <taxon>Pleosporomycetidae</taxon>
        <taxon>Pleosporales</taxon>
        <taxon>Pleosporineae</taxon>
        <taxon>Pleosporaceae</taxon>
        <taxon>Alternaria</taxon>
        <taxon>Alternaria sect. Alternaria</taxon>
    </lineage>
</organism>
<dbReference type="GO" id="GO:0022857">
    <property type="term" value="F:transmembrane transporter activity"/>
    <property type="evidence" value="ECO:0007669"/>
    <property type="project" value="InterPro"/>
</dbReference>
<feature type="transmembrane region" description="Helical" evidence="7">
    <location>
        <begin position="534"/>
        <end position="554"/>
    </location>
</feature>
<evidence type="ECO:0000313" key="11">
    <source>
        <dbReference type="Proteomes" id="UP000596902"/>
    </source>
</evidence>
<feature type="transmembrane region" description="Helical" evidence="7">
    <location>
        <begin position="597"/>
        <end position="616"/>
    </location>
</feature>
<dbReference type="Proteomes" id="UP000596902">
    <property type="component" value="Unassembled WGS sequence"/>
</dbReference>
<dbReference type="SUPFAM" id="SSF48619">
    <property type="entry name" value="Phospholipase A2, PLA2"/>
    <property type="match status" value="1"/>
</dbReference>
<evidence type="ECO:0000256" key="4">
    <source>
        <dbReference type="ARBA" id="ARBA00022989"/>
    </source>
</evidence>
<dbReference type="InterPro" id="IPR036444">
    <property type="entry name" value="PLipase_A2_dom_sf"/>
</dbReference>
<dbReference type="InterPro" id="IPR011701">
    <property type="entry name" value="MFS"/>
</dbReference>
<feature type="compositionally biased region" description="Basic and acidic residues" evidence="6">
    <location>
        <begin position="396"/>
        <end position="406"/>
    </location>
</feature>
<evidence type="ECO:0000256" key="3">
    <source>
        <dbReference type="ARBA" id="ARBA00022692"/>
    </source>
</evidence>
<dbReference type="GO" id="GO:0006644">
    <property type="term" value="P:phospholipid metabolic process"/>
    <property type="evidence" value="ECO:0007669"/>
    <property type="project" value="InterPro"/>
</dbReference>
<feature type="signal peptide" evidence="8">
    <location>
        <begin position="1"/>
        <end position="21"/>
    </location>
</feature>
<accession>A0A8H7EAC2</accession>
<evidence type="ECO:0000256" key="6">
    <source>
        <dbReference type="SAM" id="MobiDB-lite"/>
    </source>
</evidence>
<dbReference type="RefSeq" id="XP_038782755.1">
    <property type="nucleotide sequence ID" value="XM_038934480.1"/>
</dbReference>
<dbReference type="GO" id="GO:0016020">
    <property type="term" value="C:membrane"/>
    <property type="evidence" value="ECO:0007669"/>
    <property type="project" value="UniProtKB-SubCell"/>
</dbReference>
<dbReference type="InterPro" id="IPR015141">
    <property type="entry name" value="PLipase_A2_prok/fun"/>
</dbReference>
<feature type="transmembrane region" description="Helical" evidence="7">
    <location>
        <begin position="329"/>
        <end position="348"/>
    </location>
</feature>
<keyword evidence="4 7" id="KW-1133">Transmembrane helix</keyword>
<feature type="transmembrane region" description="Helical" evidence="7">
    <location>
        <begin position="289"/>
        <end position="309"/>
    </location>
</feature>
<dbReference type="InterPro" id="IPR036259">
    <property type="entry name" value="MFS_trans_sf"/>
</dbReference>
<dbReference type="EMBL" id="JAAABM010000016">
    <property type="protein sequence ID" value="KAF7672402.1"/>
    <property type="molecule type" value="Genomic_DNA"/>
</dbReference>
<dbReference type="Pfam" id="PF07690">
    <property type="entry name" value="MFS_1"/>
    <property type="match status" value="1"/>
</dbReference>
<keyword evidence="11" id="KW-1185">Reference proteome</keyword>
<dbReference type="GO" id="GO:0050482">
    <property type="term" value="P:arachidonate secretion"/>
    <property type="evidence" value="ECO:0007669"/>
    <property type="project" value="InterPro"/>
</dbReference>
<proteinExistence type="predicted"/>
<dbReference type="SUPFAM" id="SSF103473">
    <property type="entry name" value="MFS general substrate transporter"/>
    <property type="match status" value="1"/>
</dbReference>
<dbReference type="GO" id="GO:0004623">
    <property type="term" value="F:phospholipase A2 activity"/>
    <property type="evidence" value="ECO:0007669"/>
    <property type="project" value="InterPro"/>
</dbReference>
<dbReference type="PROSITE" id="PS50850">
    <property type="entry name" value="MFS"/>
    <property type="match status" value="1"/>
</dbReference>
<keyword evidence="2" id="KW-0813">Transport</keyword>
<reference evidence="10" key="2">
    <citation type="submission" date="2020-08" db="EMBL/GenBank/DDBJ databases">
        <title>Draft Genome Sequence of Cumin Blight Pathogen Alternaria burnsii.</title>
        <authorList>
            <person name="Feng Z."/>
        </authorList>
    </citation>
    <scope>NUCLEOTIDE SEQUENCE</scope>
    <source>
        <strain evidence="10">CBS107.38</strain>
    </source>
</reference>
<dbReference type="Gene3D" id="1.20.1250.20">
    <property type="entry name" value="MFS general substrate transporter like domains"/>
    <property type="match status" value="2"/>
</dbReference>
<keyword evidence="5 7" id="KW-0472">Membrane</keyword>
<feature type="transmembrane region" description="Helical" evidence="7">
    <location>
        <begin position="473"/>
        <end position="494"/>
    </location>
</feature>
<keyword evidence="3 7" id="KW-0812">Transmembrane</keyword>
<feature type="transmembrane region" description="Helical" evidence="7">
    <location>
        <begin position="197"/>
        <end position="219"/>
    </location>
</feature>
<gene>
    <name evidence="10" type="ORF">GT037_009433</name>
</gene>